<dbReference type="EC" id="3.4.-.-" evidence="10"/>
<dbReference type="InterPro" id="IPR050131">
    <property type="entry name" value="Peptidase_S8_subtilisin-like"/>
</dbReference>
<dbReference type="InterPro" id="IPR010259">
    <property type="entry name" value="S8pro/Inhibitor_I9"/>
</dbReference>
<proteinExistence type="inferred from homology"/>
<comment type="similarity">
    <text evidence="1 5 6">Belongs to the peptidase S8 family.</text>
</comment>
<accession>A0ABW1YGM0</accession>
<protein>
    <submittedName>
        <fullName evidence="10">S8 family peptidase</fullName>
        <ecNumber evidence="10">3.4.-.-</ecNumber>
    </submittedName>
</protein>
<dbReference type="CDD" id="cd04077">
    <property type="entry name" value="Peptidases_S8_PCSK9_ProteinaseK_like"/>
    <property type="match status" value="1"/>
</dbReference>
<dbReference type="PROSITE" id="PS00136">
    <property type="entry name" value="SUBTILASE_ASP"/>
    <property type="match status" value="1"/>
</dbReference>
<evidence type="ECO:0000313" key="10">
    <source>
        <dbReference type="EMBL" id="MFC6592692.1"/>
    </source>
</evidence>
<gene>
    <name evidence="10" type="ORF">ACFP81_12280</name>
</gene>
<evidence type="ECO:0000259" key="9">
    <source>
        <dbReference type="Pfam" id="PF05922"/>
    </source>
</evidence>
<sequence>MNIRNALGGLSLALALTACGSNGPVGPATGAAPSPSQTAPTERVRAAAPLLRSDDPAALPGQYIVVLSEGYSGSISAQDAAGLMTQLSLDPAGARIQNIYTQALRGFSAELSEQNLAALQANPAVKYIEQDTRVSASAVQSSPKNWGLDRIDQRGLPLSGSYSYSSTGRGVTAYIVDSGINTYHEDFGGRASWGGNATGDGKNYDCNSHGTHVAGTVGGTRMGVAKDVKLVGVKVLGCDGFGSTSGIVAGLDWVRGQTTSGRKVINISINGTGSSQAYADAIGRLATAGVPVVNSAANKNDNACYYGPADVSAAIVVAATDSRDRRASFSNYGSCVDLFAPGVDILSASSSNNSGYIYMSGTSMAAPHVAGAVARILESQPTLTVAQVERLLIDTSTKNVVSDPAGSPNRLLFLGETGTAPAPAPTPDDLPNAYNASMSAGQYGYVPGEEGAWKSGTIKAVLTASAGTDFDLYLERWNGSAWVTVAKSENPDSNESITYTGTAGYYRTEVYAYAGSGSFTLKTN</sequence>
<evidence type="ECO:0000256" key="2">
    <source>
        <dbReference type="ARBA" id="ARBA00022670"/>
    </source>
</evidence>
<feature type="active site" description="Charge relay system" evidence="5">
    <location>
        <position position="177"/>
    </location>
</feature>
<dbReference type="InterPro" id="IPR036852">
    <property type="entry name" value="Peptidase_S8/S53_dom_sf"/>
</dbReference>
<dbReference type="InterPro" id="IPR034193">
    <property type="entry name" value="PCSK9_ProteinaseK-like"/>
</dbReference>
<organism evidence="10 11">
    <name type="scientific">Deinococcus lacus</name>
    <dbReference type="NCBI Taxonomy" id="392561"/>
    <lineage>
        <taxon>Bacteria</taxon>
        <taxon>Thermotogati</taxon>
        <taxon>Deinococcota</taxon>
        <taxon>Deinococci</taxon>
        <taxon>Deinococcales</taxon>
        <taxon>Deinococcaceae</taxon>
        <taxon>Deinococcus</taxon>
    </lineage>
</organism>
<dbReference type="InterPro" id="IPR023828">
    <property type="entry name" value="Peptidase_S8_Ser-AS"/>
</dbReference>
<dbReference type="SUPFAM" id="SSF54897">
    <property type="entry name" value="Protease propeptides/inhibitors"/>
    <property type="match status" value="1"/>
</dbReference>
<feature type="signal peptide" evidence="7">
    <location>
        <begin position="1"/>
        <end position="20"/>
    </location>
</feature>
<feature type="active site" description="Charge relay system" evidence="5">
    <location>
        <position position="209"/>
    </location>
</feature>
<dbReference type="InterPro" id="IPR023827">
    <property type="entry name" value="Peptidase_S8_Asp-AS"/>
</dbReference>
<dbReference type="InterPro" id="IPR022398">
    <property type="entry name" value="Peptidase_S8_His-AS"/>
</dbReference>
<dbReference type="PANTHER" id="PTHR43806">
    <property type="entry name" value="PEPTIDASE S8"/>
    <property type="match status" value="1"/>
</dbReference>
<dbReference type="PROSITE" id="PS00138">
    <property type="entry name" value="SUBTILASE_SER"/>
    <property type="match status" value="1"/>
</dbReference>
<dbReference type="SUPFAM" id="SSF52743">
    <property type="entry name" value="Subtilisin-like"/>
    <property type="match status" value="1"/>
</dbReference>
<feature type="domain" description="Peptidase S8/S53" evidence="8">
    <location>
        <begin position="168"/>
        <end position="399"/>
    </location>
</feature>
<dbReference type="Gene3D" id="3.40.50.200">
    <property type="entry name" value="Peptidase S8/S53 domain"/>
    <property type="match status" value="1"/>
</dbReference>
<dbReference type="InterPro" id="IPR015500">
    <property type="entry name" value="Peptidase_S8_subtilisin-rel"/>
</dbReference>
<evidence type="ECO:0000256" key="7">
    <source>
        <dbReference type="SAM" id="SignalP"/>
    </source>
</evidence>
<reference evidence="11" key="1">
    <citation type="journal article" date="2019" name="Int. J. Syst. Evol. Microbiol.">
        <title>The Global Catalogue of Microorganisms (GCM) 10K type strain sequencing project: providing services to taxonomists for standard genome sequencing and annotation.</title>
        <authorList>
            <consortium name="The Broad Institute Genomics Platform"/>
            <consortium name="The Broad Institute Genome Sequencing Center for Infectious Disease"/>
            <person name="Wu L."/>
            <person name="Ma J."/>
        </authorList>
    </citation>
    <scope>NUCLEOTIDE SEQUENCE [LARGE SCALE GENOMIC DNA]</scope>
    <source>
        <strain evidence="11">CGMCC 1.15772</strain>
    </source>
</reference>
<dbReference type="InterPro" id="IPR000209">
    <property type="entry name" value="Peptidase_S8/S53_dom"/>
</dbReference>
<dbReference type="Proteomes" id="UP001596297">
    <property type="component" value="Unassembled WGS sequence"/>
</dbReference>
<feature type="domain" description="Inhibitor I9" evidence="9">
    <location>
        <begin position="62"/>
        <end position="135"/>
    </location>
</feature>
<dbReference type="Pfam" id="PF00082">
    <property type="entry name" value="Peptidase_S8"/>
    <property type="match status" value="1"/>
</dbReference>
<feature type="active site" description="Charge relay system" evidence="5">
    <location>
        <position position="363"/>
    </location>
</feature>
<evidence type="ECO:0000256" key="6">
    <source>
        <dbReference type="RuleBase" id="RU003355"/>
    </source>
</evidence>
<evidence type="ECO:0000256" key="3">
    <source>
        <dbReference type="ARBA" id="ARBA00022801"/>
    </source>
</evidence>
<dbReference type="InterPro" id="IPR037045">
    <property type="entry name" value="S8pro/Inhibitor_I9_sf"/>
</dbReference>
<dbReference type="PROSITE" id="PS00137">
    <property type="entry name" value="SUBTILASE_HIS"/>
    <property type="match status" value="1"/>
</dbReference>
<keyword evidence="4 5" id="KW-0720">Serine protease</keyword>
<dbReference type="Pfam" id="PF05922">
    <property type="entry name" value="Inhibitor_I9"/>
    <property type="match status" value="1"/>
</dbReference>
<dbReference type="Gene3D" id="2.60.120.380">
    <property type="match status" value="1"/>
</dbReference>
<dbReference type="PRINTS" id="PR00723">
    <property type="entry name" value="SUBTILISIN"/>
</dbReference>
<name>A0ABW1YGM0_9DEIO</name>
<feature type="chain" id="PRO_5045221181" evidence="7">
    <location>
        <begin position="21"/>
        <end position="524"/>
    </location>
</feature>
<dbReference type="EMBL" id="JBHSWD010000002">
    <property type="protein sequence ID" value="MFC6592692.1"/>
    <property type="molecule type" value="Genomic_DNA"/>
</dbReference>
<evidence type="ECO:0000256" key="4">
    <source>
        <dbReference type="ARBA" id="ARBA00022825"/>
    </source>
</evidence>
<dbReference type="Gene3D" id="3.30.70.80">
    <property type="entry name" value="Peptidase S8 propeptide/proteinase inhibitor I9"/>
    <property type="match status" value="1"/>
</dbReference>
<evidence type="ECO:0000256" key="1">
    <source>
        <dbReference type="ARBA" id="ARBA00011073"/>
    </source>
</evidence>
<evidence type="ECO:0000313" key="11">
    <source>
        <dbReference type="Proteomes" id="UP001596297"/>
    </source>
</evidence>
<comment type="caution">
    <text evidence="10">The sequence shown here is derived from an EMBL/GenBank/DDBJ whole genome shotgun (WGS) entry which is preliminary data.</text>
</comment>
<dbReference type="GO" id="GO:0016787">
    <property type="term" value="F:hydrolase activity"/>
    <property type="evidence" value="ECO:0007669"/>
    <property type="project" value="UniProtKB-KW"/>
</dbReference>
<dbReference type="PANTHER" id="PTHR43806:SF11">
    <property type="entry name" value="CEREVISIN-RELATED"/>
    <property type="match status" value="1"/>
</dbReference>
<dbReference type="PROSITE" id="PS51257">
    <property type="entry name" value="PROKAR_LIPOPROTEIN"/>
    <property type="match status" value="1"/>
</dbReference>
<keyword evidence="3 5" id="KW-0378">Hydrolase</keyword>
<evidence type="ECO:0000259" key="8">
    <source>
        <dbReference type="Pfam" id="PF00082"/>
    </source>
</evidence>
<dbReference type="RefSeq" id="WP_380083813.1">
    <property type="nucleotide sequence ID" value="NZ_JBHSWD010000002.1"/>
</dbReference>
<dbReference type="PROSITE" id="PS51892">
    <property type="entry name" value="SUBTILASE"/>
    <property type="match status" value="1"/>
</dbReference>
<keyword evidence="7" id="KW-0732">Signal</keyword>
<evidence type="ECO:0000256" key="5">
    <source>
        <dbReference type="PROSITE-ProRule" id="PRU01240"/>
    </source>
</evidence>
<keyword evidence="11" id="KW-1185">Reference proteome</keyword>
<keyword evidence="2 5" id="KW-0645">Protease</keyword>